<evidence type="ECO:0000313" key="8">
    <source>
        <dbReference type="EMBL" id="QNL99668.1"/>
    </source>
</evidence>
<evidence type="ECO:0000256" key="6">
    <source>
        <dbReference type="SAM" id="Phobius"/>
    </source>
</evidence>
<comment type="subcellular location">
    <subcellularLocation>
        <location evidence="1">Membrane</location>
        <topology evidence="1">Multi-pass membrane protein</topology>
    </subcellularLocation>
</comment>
<feature type="transmembrane region" description="Helical" evidence="6">
    <location>
        <begin position="16"/>
        <end position="37"/>
    </location>
</feature>
<evidence type="ECO:0000256" key="2">
    <source>
        <dbReference type="ARBA" id="ARBA00022692"/>
    </source>
</evidence>
<protein>
    <submittedName>
        <fullName evidence="8">YfhO family protein</fullName>
    </submittedName>
</protein>
<accession>A0A7G9FM87</accession>
<feature type="transmembrane region" description="Helical" evidence="6">
    <location>
        <begin position="296"/>
        <end position="315"/>
    </location>
</feature>
<gene>
    <name evidence="8" type="ORF">H9Q76_13330</name>
</gene>
<feature type="transmembrane region" description="Helical" evidence="6">
    <location>
        <begin position="273"/>
        <end position="290"/>
    </location>
</feature>
<dbReference type="AlphaFoldDB" id="A0A7G9FM87"/>
<feature type="transmembrane region" description="Helical" evidence="6">
    <location>
        <begin position="544"/>
        <end position="562"/>
    </location>
</feature>
<reference evidence="8 9" key="1">
    <citation type="submission" date="2020-08" db="EMBL/GenBank/DDBJ databases">
        <authorList>
            <person name="Liu C."/>
            <person name="Sun Q."/>
        </authorList>
    </citation>
    <scope>NUCLEOTIDE SEQUENCE [LARGE SCALE GENOMIC DNA]</scope>
    <source>
        <strain evidence="8 9">NSJ-4</strain>
    </source>
</reference>
<feature type="transmembrane region" description="Helical" evidence="6">
    <location>
        <begin position="574"/>
        <end position="593"/>
    </location>
</feature>
<dbReference type="Pfam" id="PF09586">
    <property type="entry name" value="YfhO"/>
    <property type="match status" value="1"/>
</dbReference>
<evidence type="ECO:0000313" key="9">
    <source>
        <dbReference type="Proteomes" id="UP000515819"/>
    </source>
</evidence>
<evidence type="ECO:0000256" key="1">
    <source>
        <dbReference type="ARBA" id="ARBA00004141"/>
    </source>
</evidence>
<feature type="transmembrane region" description="Helical" evidence="6">
    <location>
        <begin position="114"/>
        <end position="132"/>
    </location>
</feature>
<keyword evidence="3 6" id="KW-1133">Transmembrane helix</keyword>
<feature type="transmembrane region" description="Helical" evidence="6">
    <location>
        <begin position="460"/>
        <end position="479"/>
    </location>
</feature>
<organism evidence="8 9">
    <name type="scientific">Wujia chipingensis</name>
    <dbReference type="NCBI Taxonomy" id="2763670"/>
    <lineage>
        <taxon>Bacteria</taxon>
        <taxon>Bacillati</taxon>
        <taxon>Bacillota</taxon>
        <taxon>Clostridia</taxon>
        <taxon>Lachnospirales</taxon>
        <taxon>Lachnospiraceae</taxon>
        <taxon>Wujia</taxon>
    </lineage>
</organism>
<feature type="compositionally biased region" description="Basic and acidic residues" evidence="5">
    <location>
        <begin position="997"/>
        <end position="1010"/>
    </location>
</feature>
<keyword evidence="9" id="KW-1185">Reference proteome</keyword>
<feature type="transmembrane region" description="Helical" evidence="6">
    <location>
        <begin position="429"/>
        <end position="448"/>
    </location>
</feature>
<feature type="region of interest" description="Disordered" evidence="5">
    <location>
        <begin position="997"/>
        <end position="1022"/>
    </location>
</feature>
<evidence type="ECO:0000256" key="3">
    <source>
        <dbReference type="ARBA" id="ARBA00022989"/>
    </source>
</evidence>
<dbReference type="Pfam" id="PF04138">
    <property type="entry name" value="GtrA_DPMS_TM"/>
    <property type="match status" value="1"/>
</dbReference>
<feature type="domain" description="GtrA/DPMS transmembrane" evidence="7">
    <location>
        <begin position="15"/>
        <end position="133"/>
    </location>
</feature>
<feature type="transmembrane region" description="Helical" evidence="6">
    <location>
        <begin position="44"/>
        <end position="60"/>
    </location>
</feature>
<feature type="transmembrane region" description="Helical" evidence="6">
    <location>
        <begin position="80"/>
        <end position="102"/>
    </location>
</feature>
<feature type="transmembrane region" description="Helical" evidence="6">
    <location>
        <begin position="491"/>
        <end position="508"/>
    </location>
</feature>
<proteinExistence type="predicted"/>
<name>A0A7G9FM87_9FIRM</name>
<dbReference type="RefSeq" id="WP_249321298.1">
    <property type="nucleotide sequence ID" value="NZ_CP060632.1"/>
</dbReference>
<dbReference type="GO" id="GO:0000271">
    <property type="term" value="P:polysaccharide biosynthetic process"/>
    <property type="evidence" value="ECO:0007669"/>
    <property type="project" value="InterPro"/>
</dbReference>
<dbReference type="PANTHER" id="PTHR38454:SF1">
    <property type="entry name" value="INTEGRAL MEMBRANE PROTEIN"/>
    <property type="match status" value="1"/>
</dbReference>
<dbReference type="InterPro" id="IPR007267">
    <property type="entry name" value="GtrA_DPMS_TM"/>
</dbReference>
<feature type="transmembrane region" description="Helical" evidence="6">
    <location>
        <begin position="239"/>
        <end position="261"/>
    </location>
</feature>
<keyword evidence="4 6" id="KW-0472">Membrane</keyword>
<feature type="transmembrane region" description="Helical" evidence="6">
    <location>
        <begin position="203"/>
        <end position="224"/>
    </location>
</feature>
<feature type="transmembrane region" description="Helical" evidence="6">
    <location>
        <begin position="327"/>
        <end position="352"/>
    </location>
</feature>
<dbReference type="InterPro" id="IPR018580">
    <property type="entry name" value="Uncharacterised_YfhO"/>
</dbReference>
<dbReference type="GO" id="GO:0016020">
    <property type="term" value="C:membrane"/>
    <property type="evidence" value="ECO:0007669"/>
    <property type="project" value="UniProtKB-SubCell"/>
</dbReference>
<evidence type="ECO:0000256" key="4">
    <source>
        <dbReference type="ARBA" id="ARBA00023136"/>
    </source>
</evidence>
<dbReference type="KEGG" id="wcp:H9Q76_13330"/>
<feature type="transmembrane region" description="Helical" evidence="6">
    <location>
        <begin position="962"/>
        <end position="981"/>
    </location>
</feature>
<sequence>MIRFIKKILANEKMRYLIAGGCTTAVNLVTFFLLRVITPISRNTCNAIAIAMAIAFAYFANKFFVFQSKRKGFYATLVEAVQFVGARLVSMVVEILGLAILCDTFRIHELASKLLVQVIVLVLNYVFSKLIVFKEKKPFHENMQDNWCYYLSFAIVAVVMLVVCIAEKIAPFGENSLTLVDSVHQYLPFFSELRDKLLHERSLLYTWNVALGSNFVSLAAYYLMSPFNLLLLLFGKEQIAAVTCFLMCLKIALTAVAMVHFLSYKDGEKKRNFLIVAISVAYAFSNYVIGYNWNTMWLDCIMIFPLIMLGFQRMLEERDPKLYVLSLFYALYCNYYIGYIICLFLVLWFFVYEHKTVKRFFINGFRFAVYSLLSGGMAAFILLPAYHGIMATAAGDMAIPKGTWYGNIFVMLRQLLVFTKPITNQIFDGGVNLYCGMLAVLTMFLYLFVKEHPWKKFRKYVLLVLLVISFNHGTLNYIWHGMHDQYGIPNRFSFVFIFVLLVMAYDAVQSITEIDIYFVISSILLAGAFAFACKQQAGATIGKYTLPASLVLLVIYGVTCCLRTSKKITHATYISVIGSVCLVELVANAAYGFSENGYCHYKKYYKTSPAVTEANVRVREMAEEEQAGFYRSELMNYTVLDEASWHNMPSVSTFNSTVMGPVVTTMGKLGFYTGANEFLYRGYTPFTNAIFNIRYLLERPGDLNNFDYNYKETVDNVSIYENPYPTSIGFAVSNNVKDWDQSRYSAMIAQNTLAYDMTGYGGFFQDEYPAISVTSDTAKVSYENNQVSFTANASGPMCFMLSFTADHAGDYYVNCRGNYVTKIRFYKNGQEIAYDRYQIQIFHLGQLEAGDYISIEYEYSNVSGSEVAPFYVATFHQNVFENVYRELTNHMLEVETVKDGYVYGTIEMPEDKTLFTSIPYDEGWTVKVDGKKVDYYKVAGAFIGVDIGAGSHTVEFSYMPQGMLFGIAISVICMVLLLVSLQVEKKLEVRRIEKANAREENEKPGEKLAEEVETDIENLENV</sequence>
<keyword evidence="2 6" id="KW-0812">Transmembrane</keyword>
<dbReference type="EMBL" id="CP060632">
    <property type="protein sequence ID" value="QNL99668.1"/>
    <property type="molecule type" value="Genomic_DNA"/>
</dbReference>
<evidence type="ECO:0000256" key="5">
    <source>
        <dbReference type="SAM" id="MobiDB-lite"/>
    </source>
</evidence>
<feature type="transmembrane region" description="Helical" evidence="6">
    <location>
        <begin position="515"/>
        <end position="532"/>
    </location>
</feature>
<dbReference type="PANTHER" id="PTHR38454">
    <property type="entry name" value="INTEGRAL MEMBRANE PROTEIN-RELATED"/>
    <property type="match status" value="1"/>
</dbReference>
<dbReference type="Proteomes" id="UP000515819">
    <property type="component" value="Chromosome"/>
</dbReference>
<feature type="compositionally biased region" description="Acidic residues" evidence="5">
    <location>
        <begin position="1011"/>
        <end position="1022"/>
    </location>
</feature>
<evidence type="ECO:0000259" key="7">
    <source>
        <dbReference type="Pfam" id="PF04138"/>
    </source>
</evidence>
<feature type="transmembrane region" description="Helical" evidence="6">
    <location>
        <begin position="364"/>
        <end position="383"/>
    </location>
</feature>
<feature type="transmembrane region" description="Helical" evidence="6">
    <location>
        <begin position="147"/>
        <end position="166"/>
    </location>
</feature>